<keyword evidence="3" id="KW-1185">Reference proteome</keyword>
<organism evidence="2 3">
    <name type="scientific">Mycolicibacterium chlorophenolicum</name>
    <dbReference type="NCBI Taxonomy" id="37916"/>
    <lineage>
        <taxon>Bacteria</taxon>
        <taxon>Bacillati</taxon>
        <taxon>Actinomycetota</taxon>
        <taxon>Actinomycetes</taxon>
        <taxon>Mycobacteriales</taxon>
        <taxon>Mycobacteriaceae</taxon>
        <taxon>Mycolicibacterium</taxon>
    </lineage>
</organism>
<dbReference type="PATRIC" id="fig|37916.4.peg.896"/>
<accession>A0A0J6WII4</accession>
<evidence type="ECO:0000256" key="1">
    <source>
        <dbReference type="SAM" id="MobiDB-lite"/>
    </source>
</evidence>
<dbReference type="STRING" id="37916.MCHLDSM_01027"/>
<gene>
    <name evidence="2" type="ORF">MCHLDSM_01027</name>
</gene>
<reference evidence="2 3" key="1">
    <citation type="journal article" date="2015" name="Genome Biol. Evol.">
        <title>Characterization of Three Mycobacterium spp. with Potential Use in Bioremediation by Genome Sequencing and Comparative Genomics.</title>
        <authorList>
            <person name="Das S."/>
            <person name="Pettersson B.M."/>
            <person name="Behra P.R."/>
            <person name="Ramesh M."/>
            <person name="Dasgupta S."/>
            <person name="Bhattacharya A."/>
            <person name="Kirsebom L.A."/>
        </authorList>
    </citation>
    <scope>NUCLEOTIDE SEQUENCE [LARGE SCALE GENOMIC DNA]</scope>
    <source>
        <strain evidence="2 3">DSM 43826</strain>
    </source>
</reference>
<evidence type="ECO:0000313" key="2">
    <source>
        <dbReference type="EMBL" id="KMO82404.1"/>
    </source>
</evidence>
<dbReference type="Proteomes" id="UP000036513">
    <property type="component" value="Unassembled WGS sequence"/>
</dbReference>
<evidence type="ECO:0000313" key="3">
    <source>
        <dbReference type="Proteomes" id="UP000036513"/>
    </source>
</evidence>
<sequence length="308" mass="32724">MTGTLGSSQGATDMGAIEPVDLPETALIIGEHFPVQDETAYAREAQVQRRAAEQAAGAGGVALAAAGYTEPEFRGLAGGALATKLAAHHQTLTADEARHLNVAAWLDSGAENIGATKSQMNQISTDYHAAYDELCDRAVAESWPQQKLRQTKDELVAEAQERIRSARSAFQDRHSVVANGIVSGESPDETAKKAAAGTPTVLSAGWQPAPLSPQTTTDPSLPPLLPPAPAQSPSTDTPHYPPYVPESQFPNGLTRDAIEKQGHDDVVLWSPTPEQPLPPSWMNRYMEISPGVWVPDDRPSPPGSVHPA</sequence>
<dbReference type="EMBL" id="JYNL01000009">
    <property type="protein sequence ID" value="KMO82404.1"/>
    <property type="molecule type" value="Genomic_DNA"/>
</dbReference>
<proteinExistence type="predicted"/>
<name>A0A0J6WII4_9MYCO</name>
<comment type="caution">
    <text evidence="2">The sequence shown here is derived from an EMBL/GenBank/DDBJ whole genome shotgun (WGS) entry which is preliminary data.</text>
</comment>
<feature type="region of interest" description="Disordered" evidence="1">
    <location>
        <begin position="202"/>
        <end position="241"/>
    </location>
</feature>
<feature type="compositionally biased region" description="Pro residues" evidence="1">
    <location>
        <begin position="220"/>
        <end position="230"/>
    </location>
</feature>
<dbReference type="AlphaFoldDB" id="A0A0J6WII4"/>
<protein>
    <submittedName>
        <fullName evidence="2">Uncharacterized protein</fullName>
    </submittedName>
</protein>